<evidence type="ECO:0000256" key="5">
    <source>
        <dbReference type="ARBA" id="ARBA00022963"/>
    </source>
</evidence>
<feature type="domain" description="PLD phosphodiesterase" evidence="8">
    <location>
        <begin position="332"/>
        <end position="367"/>
    </location>
</feature>
<dbReference type="PANTHER" id="PTHR43856">
    <property type="entry name" value="CARDIOLIPIN HYDROLASE"/>
    <property type="match status" value="1"/>
</dbReference>
<keyword evidence="4" id="KW-0378">Hydrolase</keyword>
<evidence type="ECO:0000259" key="8">
    <source>
        <dbReference type="PROSITE" id="PS50035"/>
    </source>
</evidence>
<dbReference type="RefSeq" id="WP_377516183.1">
    <property type="nucleotide sequence ID" value="NZ_JBHSQS010000040.1"/>
</dbReference>
<dbReference type="InterPro" id="IPR051406">
    <property type="entry name" value="PLD_domain"/>
</dbReference>
<proteinExistence type="inferred from homology"/>
<dbReference type="Pfam" id="PF13091">
    <property type="entry name" value="PLDc_2"/>
    <property type="match status" value="2"/>
</dbReference>
<reference evidence="10" key="1">
    <citation type="journal article" date="2019" name="Int. J. Syst. Evol. Microbiol.">
        <title>The Global Catalogue of Microorganisms (GCM) 10K type strain sequencing project: providing services to taxonomists for standard genome sequencing and annotation.</title>
        <authorList>
            <consortium name="The Broad Institute Genomics Platform"/>
            <consortium name="The Broad Institute Genome Sequencing Center for Infectious Disease"/>
            <person name="Wu L."/>
            <person name="Ma J."/>
        </authorList>
    </citation>
    <scope>NUCLEOTIDE SEQUENCE [LARGE SCALE GENOMIC DNA]</scope>
    <source>
        <strain evidence="10">CGMCC 4.7144</strain>
    </source>
</reference>
<evidence type="ECO:0000256" key="1">
    <source>
        <dbReference type="ARBA" id="ARBA00000798"/>
    </source>
</evidence>
<comment type="caution">
    <text evidence="9">The sequence shown here is derived from an EMBL/GenBank/DDBJ whole genome shotgun (WGS) entry which is preliminary data.</text>
</comment>
<sequence>MHRVRSLRPFALAGISALVAICTQLAAVPAAQAALDEPARSACRNAGKVPVTTSAVFNDPVAGTPTAVVERLCSLIKQAAVGSSIEIAEFVVSGDAGADYASVLLDAHRRGVEVRMVMDGYQINNPAAEELIRTLGTDRSATSWVHVCSHLSPEGNTTSCQGTKGMHNKFALFAKTGGKRDVVVQASNNITDVNSTSYWNNLVVLPGNGKLFAGYGKYFDDLAAEVQNPDYDTTVTTGMRGGQVIAQFYPVADRDPIAQRLHQVGCKTKGRTRVEIGQSEWDGTRLAIVDELARLKAKGCQVRVVHGLAEDTVTAALDAAGIERRVLDGSTPAGRIHSKYMVVSDQTCPGSGQGWVMTGSHNFNATSLQRNDEAMVELSERGIVEAYAANFARLWKVGAVAGA</sequence>
<feature type="chain" id="PRO_5045338729" description="phospholipase D" evidence="7">
    <location>
        <begin position="27"/>
        <end position="403"/>
    </location>
</feature>
<keyword evidence="10" id="KW-1185">Reference proteome</keyword>
<evidence type="ECO:0000313" key="9">
    <source>
        <dbReference type="EMBL" id="MFC5927766.1"/>
    </source>
</evidence>
<evidence type="ECO:0000256" key="6">
    <source>
        <dbReference type="ARBA" id="ARBA00023098"/>
    </source>
</evidence>
<gene>
    <name evidence="9" type="ORF">ACFQGL_30925</name>
</gene>
<feature type="signal peptide" evidence="7">
    <location>
        <begin position="1"/>
        <end position="26"/>
    </location>
</feature>
<dbReference type="PANTHER" id="PTHR43856:SF1">
    <property type="entry name" value="MITOCHONDRIAL CARDIOLIPIN HYDROLASE"/>
    <property type="match status" value="1"/>
</dbReference>
<dbReference type="SUPFAM" id="SSF56024">
    <property type="entry name" value="Phospholipase D/nuclease"/>
    <property type="match status" value="2"/>
</dbReference>
<protein>
    <recommendedName>
        <fullName evidence="3">phospholipase D</fullName>
        <ecNumber evidence="3">3.1.4.4</ecNumber>
    </recommendedName>
</protein>
<keyword evidence="6" id="KW-0443">Lipid metabolism</keyword>
<dbReference type="Proteomes" id="UP001596226">
    <property type="component" value="Unassembled WGS sequence"/>
</dbReference>
<keyword evidence="5" id="KW-0442">Lipid degradation</keyword>
<name>A0ABW1HGE5_9ACTN</name>
<accession>A0ABW1HGE5</accession>
<evidence type="ECO:0000256" key="3">
    <source>
        <dbReference type="ARBA" id="ARBA00012027"/>
    </source>
</evidence>
<dbReference type="PROSITE" id="PS50035">
    <property type="entry name" value="PLD"/>
    <property type="match status" value="1"/>
</dbReference>
<dbReference type="InterPro" id="IPR001736">
    <property type="entry name" value="PLipase_D/transphosphatidylase"/>
</dbReference>
<comment type="catalytic activity">
    <reaction evidence="1">
        <text>a 1,2-diacyl-sn-glycero-3-phosphocholine + H2O = a 1,2-diacyl-sn-glycero-3-phosphate + choline + H(+)</text>
        <dbReference type="Rhea" id="RHEA:14445"/>
        <dbReference type="ChEBI" id="CHEBI:15354"/>
        <dbReference type="ChEBI" id="CHEBI:15377"/>
        <dbReference type="ChEBI" id="CHEBI:15378"/>
        <dbReference type="ChEBI" id="CHEBI:57643"/>
        <dbReference type="ChEBI" id="CHEBI:58608"/>
        <dbReference type="EC" id="3.1.4.4"/>
    </reaction>
</comment>
<evidence type="ECO:0000313" key="10">
    <source>
        <dbReference type="Proteomes" id="UP001596226"/>
    </source>
</evidence>
<organism evidence="9 10">
    <name type="scientific">Micromonospora vulcania</name>
    <dbReference type="NCBI Taxonomy" id="1441873"/>
    <lineage>
        <taxon>Bacteria</taxon>
        <taxon>Bacillati</taxon>
        <taxon>Actinomycetota</taxon>
        <taxon>Actinomycetes</taxon>
        <taxon>Micromonosporales</taxon>
        <taxon>Micromonosporaceae</taxon>
        <taxon>Micromonospora</taxon>
    </lineage>
</organism>
<comment type="similarity">
    <text evidence="2">Belongs to the phospholipase D family.</text>
</comment>
<evidence type="ECO:0000256" key="4">
    <source>
        <dbReference type="ARBA" id="ARBA00022801"/>
    </source>
</evidence>
<dbReference type="Gene3D" id="3.30.870.10">
    <property type="entry name" value="Endonuclease Chain A"/>
    <property type="match status" value="2"/>
</dbReference>
<evidence type="ECO:0000256" key="7">
    <source>
        <dbReference type="SAM" id="SignalP"/>
    </source>
</evidence>
<keyword evidence="7" id="KW-0732">Signal</keyword>
<evidence type="ECO:0000256" key="2">
    <source>
        <dbReference type="ARBA" id="ARBA00008664"/>
    </source>
</evidence>
<dbReference type="EC" id="3.1.4.4" evidence="3"/>
<dbReference type="InterPro" id="IPR025202">
    <property type="entry name" value="PLD-like_dom"/>
</dbReference>
<dbReference type="EMBL" id="JBHSQS010000040">
    <property type="protein sequence ID" value="MFC5927766.1"/>
    <property type="molecule type" value="Genomic_DNA"/>
</dbReference>